<organism evidence="1 2">
    <name type="scientific">Dreissena polymorpha</name>
    <name type="common">Zebra mussel</name>
    <name type="synonym">Mytilus polymorpha</name>
    <dbReference type="NCBI Taxonomy" id="45954"/>
    <lineage>
        <taxon>Eukaryota</taxon>
        <taxon>Metazoa</taxon>
        <taxon>Spiralia</taxon>
        <taxon>Lophotrochozoa</taxon>
        <taxon>Mollusca</taxon>
        <taxon>Bivalvia</taxon>
        <taxon>Autobranchia</taxon>
        <taxon>Heteroconchia</taxon>
        <taxon>Euheterodonta</taxon>
        <taxon>Imparidentia</taxon>
        <taxon>Neoheterodontei</taxon>
        <taxon>Myida</taxon>
        <taxon>Dreissenoidea</taxon>
        <taxon>Dreissenidae</taxon>
        <taxon>Dreissena</taxon>
    </lineage>
</organism>
<dbReference type="AlphaFoldDB" id="A0A9D4BV66"/>
<protein>
    <submittedName>
        <fullName evidence="1">Uncharacterized protein</fullName>
    </submittedName>
</protein>
<sequence length="54" mass="6112">MDDLTLTSTTQVQARWMLTALTDAALARVKFKAAKSRSLIIKKGKPKYRFTIKV</sequence>
<gene>
    <name evidence="1" type="ORF">DPMN_066637</name>
</gene>
<dbReference type="Proteomes" id="UP000828390">
    <property type="component" value="Unassembled WGS sequence"/>
</dbReference>
<reference evidence="1" key="1">
    <citation type="journal article" date="2019" name="bioRxiv">
        <title>The Genome of the Zebra Mussel, Dreissena polymorpha: A Resource for Invasive Species Research.</title>
        <authorList>
            <person name="McCartney M.A."/>
            <person name="Auch B."/>
            <person name="Kono T."/>
            <person name="Mallez S."/>
            <person name="Zhang Y."/>
            <person name="Obille A."/>
            <person name="Becker A."/>
            <person name="Abrahante J.E."/>
            <person name="Garbe J."/>
            <person name="Badalamenti J.P."/>
            <person name="Herman A."/>
            <person name="Mangelson H."/>
            <person name="Liachko I."/>
            <person name="Sullivan S."/>
            <person name="Sone E.D."/>
            <person name="Koren S."/>
            <person name="Silverstein K.A.T."/>
            <person name="Beckman K.B."/>
            <person name="Gohl D.M."/>
        </authorList>
    </citation>
    <scope>NUCLEOTIDE SEQUENCE</scope>
    <source>
        <strain evidence="1">Duluth1</strain>
        <tissue evidence="1">Whole animal</tissue>
    </source>
</reference>
<reference evidence="1" key="2">
    <citation type="submission" date="2020-11" db="EMBL/GenBank/DDBJ databases">
        <authorList>
            <person name="McCartney M.A."/>
            <person name="Auch B."/>
            <person name="Kono T."/>
            <person name="Mallez S."/>
            <person name="Becker A."/>
            <person name="Gohl D.M."/>
            <person name="Silverstein K.A.T."/>
            <person name="Koren S."/>
            <person name="Bechman K.B."/>
            <person name="Herman A."/>
            <person name="Abrahante J.E."/>
            <person name="Garbe J."/>
        </authorList>
    </citation>
    <scope>NUCLEOTIDE SEQUENCE</scope>
    <source>
        <strain evidence="1">Duluth1</strain>
        <tissue evidence="1">Whole animal</tissue>
    </source>
</reference>
<proteinExistence type="predicted"/>
<evidence type="ECO:0000313" key="1">
    <source>
        <dbReference type="EMBL" id="KAH3707238.1"/>
    </source>
</evidence>
<comment type="caution">
    <text evidence="1">The sequence shown here is derived from an EMBL/GenBank/DDBJ whole genome shotgun (WGS) entry which is preliminary data.</text>
</comment>
<name>A0A9D4BV66_DREPO</name>
<dbReference type="EMBL" id="JAIWYP010000014">
    <property type="protein sequence ID" value="KAH3707238.1"/>
    <property type="molecule type" value="Genomic_DNA"/>
</dbReference>
<keyword evidence="2" id="KW-1185">Reference proteome</keyword>
<evidence type="ECO:0000313" key="2">
    <source>
        <dbReference type="Proteomes" id="UP000828390"/>
    </source>
</evidence>
<accession>A0A9D4BV66</accession>